<reference evidence="1 2" key="1">
    <citation type="submission" date="2018-11" db="EMBL/GenBank/DDBJ databases">
        <title>The draft genome sequence of Amphritea balenae JAMM 1525T.</title>
        <authorList>
            <person name="Fang Z."/>
            <person name="Zhang Y."/>
            <person name="Han X."/>
        </authorList>
    </citation>
    <scope>NUCLEOTIDE SEQUENCE [LARGE SCALE GENOMIC DNA]</scope>
    <source>
        <strain evidence="1 2">JAMM 1525</strain>
    </source>
</reference>
<dbReference type="Proteomes" id="UP000267535">
    <property type="component" value="Unassembled WGS sequence"/>
</dbReference>
<dbReference type="RefSeq" id="WP_124927406.1">
    <property type="nucleotide sequence ID" value="NZ_BMOH01000004.1"/>
</dbReference>
<sequence>MQIISGWLFFIYEKQRINPGIIHADAPVQIITARLFLIYKEQGEGDPGIIHTDAPVQIIIGRLFLIYEE</sequence>
<organism evidence="1 2">
    <name type="scientific">Amphritea balenae</name>
    <dbReference type="NCBI Taxonomy" id="452629"/>
    <lineage>
        <taxon>Bacteria</taxon>
        <taxon>Pseudomonadati</taxon>
        <taxon>Pseudomonadota</taxon>
        <taxon>Gammaproteobacteria</taxon>
        <taxon>Oceanospirillales</taxon>
        <taxon>Oceanospirillaceae</taxon>
        <taxon>Amphritea</taxon>
    </lineage>
</organism>
<protein>
    <submittedName>
        <fullName evidence="1">Uncharacterized protein</fullName>
    </submittedName>
</protein>
<keyword evidence="2" id="KW-1185">Reference proteome</keyword>
<comment type="caution">
    <text evidence="1">The sequence shown here is derived from an EMBL/GenBank/DDBJ whole genome shotgun (WGS) entry which is preliminary data.</text>
</comment>
<evidence type="ECO:0000313" key="1">
    <source>
        <dbReference type="EMBL" id="RRC97566.1"/>
    </source>
</evidence>
<proteinExistence type="predicted"/>
<name>A0A3P1SKF1_9GAMM</name>
<accession>A0A3P1SKF1</accession>
<evidence type="ECO:0000313" key="2">
    <source>
        <dbReference type="Proteomes" id="UP000267535"/>
    </source>
</evidence>
<dbReference type="AlphaFoldDB" id="A0A3P1SKF1"/>
<dbReference type="EMBL" id="RQXV01000011">
    <property type="protein sequence ID" value="RRC97566.1"/>
    <property type="molecule type" value="Genomic_DNA"/>
</dbReference>
<gene>
    <name evidence="1" type="ORF">EHS89_17180</name>
</gene>